<keyword evidence="1" id="KW-0489">Methyltransferase</keyword>
<organism evidence="1 2">
    <name type="scientific">Paractinoplanes globisporus</name>
    <dbReference type="NCBI Taxonomy" id="113565"/>
    <lineage>
        <taxon>Bacteria</taxon>
        <taxon>Bacillati</taxon>
        <taxon>Actinomycetota</taxon>
        <taxon>Actinomycetes</taxon>
        <taxon>Micromonosporales</taxon>
        <taxon>Micromonosporaceae</taxon>
        <taxon>Paractinoplanes</taxon>
    </lineage>
</organism>
<keyword evidence="1" id="KW-0808">Transferase</keyword>
<dbReference type="GO" id="GO:0008168">
    <property type="term" value="F:methyltransferase activity"/>
    <property type="evidence" value="ECO:0007669"/>
    <property type="project" value="UniProtKB-KW"/>
</dbReference>
<comment type="caution">
    <text evidence="1">The sequence shown here is derived from an EMBL/GenBank/DDBJ whole genome shotgun (WGS) entry which is preliminary data.</text>
</comment>
<dbReference type="RefSeq" id="WP_020515053.1">
    <property type="nucleotide sequence ID" value="NZ_JBIAZU010000009.1"/>
</dbReference>
<keyword evidence="2" id="KW-1185">Reference proteome</keyword>
<dbReference type="EMBL" id="JBIAZU010000009">
    <property type="protein sequence ID" value="MFF5296711.1"/>
    <property type="molecule type" value="Genomic_DNA"/>
</dbReference>
<gene>
    <name evidence="1" type="ORF">ACFY35_45360</name>
</gene>
<evidence type="ECO:0000313" key="2">
    <source>
        <dbReference type="Proteomes" id="UP001602245"/>
    </source>
</evidence>
<dbReference type="CDD" id="cd02440">
    <property type="entry name" value="AdoMet_MTases"/>
    <property type="match status" value="1"/>
</dbReference>
<evidence type="ECO:0000313" key="1">
    <source>
        <dbReference type="EMBL" id="MFF5296711.1"/>
    </source>
</evidence>
<dbReference type="InterPro" id="IPR029063">
    <property type="entry name" value="SAM-dependent_MTases_sf"/>
</dbReference>
<sequence length="271" mass="29087">MTDSMPQLDTSAPAASRRYNAWLGGKDNFEPDRASADQIALAFPSIRAAAAQNRLCLERMVRYLAAERGIRQFLDIGCGLPLGTNVHEIVQKVFSQARVVYVDNDPLVAVHARALMVHSPEGVVAFHYGDLREPQLILKAARDTLDFSQPIGLLLAAVLHFVPDTGQALASAQELVTALPSGSYVALTHATYDPLPETQRTALDTFAAPNSAAGPFQPRTHVEVAAFLDGLDLVPPGLVSTVRWRPELRPSADPQLGEADAICYAAVAGKG</sequence>
<name>A0ABW6WTT7_9ACTN</name>
<accession>A0ABW6WTT7</accession>
<reference evidence="1 2" key="1">
    <citation type="submission" date="2024-10" db="EMBL/GenBank/DDBJ databases">
        <title>The Natural Products Discovery Center: Release of the First 8490 Sequenced Strains for Exploring Actinobacteria Biosynthetic Diversity.</title>
        <authorList>
            <person name="Kalkreuter E."/>
            <person name="Kautsar S.A."/>
            <person name="Yang D."/>
            <person name="Bader C.D."/>
            <person name="Teijaro C.N."/>
            <person name="Fluegel L."/>
            <person name="Davis C.M."/>
            <person name="Simpson J.R."/>
            <person name="Lauterbach L."/>
            <person name="Steele A.D."/>
            <person name="Gui C."/>
            <person name="Meng S."/>
            <person name="Li G."/>
            <person name="Viehrig K."/>
            <person name="Ye F."/>
            <person name="Su P."/>
            <person name="Kiefer A.F."/>
            <person name="Nichols A."/>
            <person name="Cepeda A.J."/>
            <person name="Yan W."/>
            <person name="Fan B."/>
            <person name="Jiang Y."/>
            <person name="Adhikari A."/>
            <person name="Zheng C.-J."/>
            <person name="Schuster L."/>
            <person name="Cowan T.M."/>
            <person name="Smanski M.J."/>
            <person name="Chevrette M.G."/>
            <person name="De Carvalho L.P.S."/>
            <person name="Shen B."/>
        </authorList>
    </citation>
    <scope>NUCLEOTIDE SEQUENCE [LARGE SCALE GENOMIC DNA]</scope>
    <source>
        <strain evidence="1 2">NPDC000087</strain>
    </source>
</reference>
<dbReference type="InterPro" id="IPR006764">
    <property type="entry name" value="SAM_dep_MeTrfase_SAV2177_type"/>
</dbReference>
<dbReference type="PIRSF" id="PIRSF017393">
    <property type="entry name" value="MTase_SAV2177"/>
    <property type="match status" value="1"/>
</dbReference>
<dbReference type="Pfam" id="PF04672">
    <property type="entry name" value="Methyltransf_19"/>
    <property type="match status" value="1"/>
</dbReference>
<dbReference type="Gene3D" id="3.40.50.150">
    <property type="entry name" value="Vaccinia Virus protein VP39"/>
    <property type="match status" value="1"/>
</dbReference>
<protein>
    <submittedName>
        <fullName evidence="1">SAM-dependent methyltransferase</fullName>
        <ecNumber evidence="1">2.1.1.-</ecNumber>
    </submittedName>
</protein>
<dbReference type="SUPFAM" id="SSF53335">
    <property type="entry name" value="S-adenosyl-L-methionine-dependent methyltransferases"/>
    <property type="match status" value="1"/>
</dbReference>
<proteinExistence type="predicted"/>
<dbReference type="GO" id="GO:0032259">
    <property type="term" value="P:methylation"/>
    <property type="evidence" value="ECO:0007669"/>
    <property type="project" value="UniProtKB-KW"/>
</dbReference>
<dbReference type="Proteomes" id="UP001602245">
    <property type="component" value="Unassembled WGS sequence"/>
</dbReference>
<dbReference type="EC" id="2.1.1.-" evidence="1"/>